<dbReference type="PANTHER" id="PTHR37427:SF2">
    <property type="entry name" value="SECRETED PROTEIN"/>
    <property type="match status" value="1"/>
</dbReference>
<reference evidence="2 4" key="2">
    <citation type="submission" date="2018-11" db="EMBL/GenBank/DDBJ databases">
        <authorList>
            <consortium name="Pathogen Informatics"/>
        </authorList>
    </citation>
    <scope>NUCLEOTIDE SEQUENCE [LARGE SCALE GENOMIC DNA]</scope>
</reference>
<dbReference type="OrthoDB" id="5786419at2759"/>
<evidence type="ECO:0000313" key="5">
    <source>
        <dbReference type="WBParaSite" id="DME_0000999401-mRNA-1"/>
    </source>
</evidence>
<dbReference type="AlphaFoldDB" id="A0A0N4UPU1"/>
<reference evidence="5" key="1">
    <citation type="submission" date="2017-02" db="UniProtKB">
        <authorList>
            <consortium name="WormBaseParasite"/>
        </authorList>
    </citation>
    <scope>IDENTIFICATION</scope>
</reference>
<protein>
    <submittedName>
        <fullName evidence="5">Lipoprotein</fullName>
    </submittedName>
</protein>
<proteinExistence type="predicted"/>
<dbReference type="STRING" id="318479.A0A0N4UPU1"/>
<feature type="signal peptide" evidence="1">
    <location>
        <begin position="1"/>
        <end position="18"/>
    </location>
</feature>
<sequence>MKQVALISCFLLLTISSACKIQVKFRSKTPHPFQLQLFVPAIKMKTERITFASEGQLRTVTVQGKECNQKHWVFKTWKEMNNEWIPAKEIKAKVEGNGWLDVEIASDYLPRMHDRFGILCSEGSC</sequence>
<organism evidence="3 5">
    <name type="scientific">Dracunculus medinensis</name>
    <name type="common">Guinea worm</name>
    <dbReference type="NCBI Taxonomy" id="318479"/>
    <lineage>
        <taxon>Eukaryota</taxon>
        <taxon>Metazoa</taxon>
        <taxon>Ecdysozoa</taxon>
        <taxon>Nematoda</taxon>
        <taxon>Chromadorea</taxon>
        <taxon>Rhabditida</taxon>
        <taxon>Spirurina</taxon>
        <taxon>Dracunculoidea</taxon>
        <taxon>Dracunculidae</taxon>
        <taxon>Dracunculus</taxon>
    </lineage>
</organism>
<dbReference type="EMBL" id="UYYG01000145">
    <property type="protein sequence ID" value="VDN53561.1"/>
    <property type="molecule type" value="Genomic_DNA"/>
</dbReference>
<dbReference type="Proteomes" id="UP000038040">
    <property type="component" value="Unplaced"/>
</dbReference>
<keyword evidence="4" id="KW-1185">Reference proteome</keyword>
<feature type="chain" id="PRO_5041041071" evidence="1">
    <location>
        <begin position="19"/>
        <end position="125"/>
    </location>
</feature>
<dbReference type="PANTHER" id="PTHR37427">
    <property type="entry name" value="PROTEIN CBG20963-RELATED"/>
    <property type="match status" value="1"/>
</dbReference>
<dbReference type="Proteomes" id="UP000274756">
    <property type="component" value="Unassembled WGS sequence"/>
</dbReference>
<evidence type="ECO:0000313" key="4">
    <source>
        <dbReference type="Proteomes" id="UP000274756"/>
    </source>
</evidence>
<evidence type="ECO:0000256" key="1">
    <source>
        <dbReference type="SAM" id="SignalP"/>
    </source>
</evidence>
<name>A0A0N4UPU1_DRAME</name>
<dbReference type="WBParaSite" id="DME_0000999401-mRNA-1">
    <property type="protein sequence ID" value="DME_0000999401-mRNA-1"/>
    <property type="gene ID" value="DME_0000999401"/>
</dbReference>
<evidence type="ECO:0000313" key="2">
    <source>
        <dbReference type="EMBL" id="VDN53561.1"/>
    </source>
</evidence>
<gene>
    <name evidence="2" type="ORF">DME_LOCUS3534</name>
</gene>
<evidence type="ECO:0000313" key="3">
    <source>
        <dbReference type="Proteomes" id="UP000038040"/>
    </source>
</evidence>
<accession>A0A0N4UPU1</accession>
<keyword evidence="1" id="KW-0732">Signal</keyword>
<dbReference type="PROSITE" id="PS51257">
    <property type="entry name" value="PROKAR_LIPOPROTEIN"/>
    <property type="match status" value="1"/>
</dbReference>